<name>A0ABY6W8T3_9BURK</name>
<reference evidence="2 3" key="1">
    <citation type="submission" date="2019-08" db="EMBL/GenBank/DDBJ databases">
        <authorList>
            <person name="Peeters C."/>
        </authorList>
    </citation>
    <scope>NUCLEOTIDE SEQUENCE [LARGE SCALE GENOMIC DNA]</scope>
    <source>
        <strain evidence="2 3">LMG 20602</strain>
    </source>
</reference>
<feature type="region of interest" description="Disordered" evidence="1">
    <location>
        <begin position="1"/>
        <end position="28"/>
    </location>
</feature>
<proteinExistence type="predicted"/>
<keyword evidence="3" id="KW-1185">Reference proteome</keyword>
<dbReference type="Proteomes" id="UP000366065">
    <property type="component" value="Unassembled WGS sequence"/>
</dbReference>
<evidence type="ECO:0000313" key="3">
    <source>
        <dbReference type="Proteomes" id="UP000366065"/>
    </source>
</evidence>
<organism evidence="2 3">
    <name type="scientific">Pandoraea capi</name>
    <dbReference type="NCBI Taxonomy" id="2508286"/>
    <lineage>
        <taxon>Bacteria</taxon>
        <taxon>Pseudomonadati</taxon>
        <taxon>Pseudomonadota</taxon>
        <taxon>Betaproteobacteria</taxon>
        <taxon>Burkholderiales</taxon>
        <taxon>Burkholderiaceae</taxon>
        <taxon>Pandoraea</taxon>
    </lineage>
</organism>
<protein>
    <submittedName>
        <fullName evidence="2">Uncharacterized protein</fullName>
    </submittedName>
</protein>
<accession>A0ABY6W8T3</accession>
<sequence length="106" mass="11810">MTTSKDSKHVKHNGTGKKRPDEAPMPKLPKSLAREGYVVWFHDHGKYLGLAWNDTAAEIEKAHVTDDDHAIYFETFAQAAVACDKFVSPCRVLHSPGHGKRPKLMG</sequence>
<evidence type="ECO:0000256" key="1">
    <source>
        <dbReference type="SAM" id="MobiDB-lite"/>
    </source>
</evidence>
<comment type="caution">
    <text evidence="2">The sequence shown here is derived from an EMBL/GenBank/DDBJ whole genome shotgun (WGS) entry which is preliminary data.</text>
</comment>
<feature type="compositionally biased region" description="Basic residues" evidence="1">
    <location>
        <begin position="8"/>
        <end position="17"/>
    </location>
</feature>
<evidence type="ECO:0000313" key="2">
    <source>
        <dbReference type="EMBL" id="VVE34951.1"/>
    </source>
</evidence>
<gene>
    <name evidence="2" type="ORF">PCA20602_03857</name>
</gene>
<dbReference type="RefSeq" id="WP_150722570.1">
    <property type="nucleotide sequence ID" value="NZ_CABPRV010000010.1"/>
</dbReference>
<dbReference type="EMBL" id="CABPRV010000010">
    <property type="protein sequence ID" value="VVE34951.1"/>
    <property type="molecule type" value="Genomic_DNA"/>
</dbReference>